<keyword evidence="4" id="KW-1015">Disulfide bond</keyword>
<dbReference type="Gene3D" id="3.40.30.10">
    <property type="entry name" value="Glutaredoxin"/>
    <property type="match status" value="1"/>
</dbReference>
<name>A0A9W6V9X6_9PSEU</name>
<keyword evidence="6" id="KW-0732">Signal</keyword>
<evidence type="ECO:0000259" key="7">
    <source>
        <dbReference type="PROSITE" id="PS51352"/>
    </source>
</evidence>
<keyword evidence="3" id="KW-0812">Transmembrane</keyword>
<dbReference type="InterPro" id="IPR013766">
    <property type="entry name" value="Thioredoxin_domain"/>
</dbReference>
<dbReference type="PANTHER" id="PTHR42852:SF6">
    <property type="entry name" value="THIOL:DISULFIDE INTERCHANGE PROTEIN DSBE"/>
    <property type="match status" value="1"/>
</dbReference>
<sequence>MRVLACVLGALLLVSGCSSSKDAVASGTEFVFVSPGGKTDITYDGADRKQLPEVSGPSLMDDTRISLSSYRGKVVVLNIWGQWCGPCRAEAPQLQQVQDRYPDQVQVVGIDVRDNQRDAAQDFMRDRGLTYPSIYDPPGKSLIVLKGYPRAIVPATFVLDKQGRVAAAFMRDLLAEDLTPLVDRLIAESATN</sequence>
<dbReference type="Proteomes" id="UP001165042">
    <property type="component" value="Unassembled WGS sequence"/>
</dbReference>
<evidence type="ECO:0000313" key="9">
    <source>
        <dbReference type="Proteomes" id="UP001165042"/>
    </source>
</evidence>
<dbReference type="InterPro" id="IPR000866">
    <property type="entry name" value="AhpC/TSA"/>
</dbReference>
<dbReference type="Pfam" id="PF00578">
    <property type="entry name" value="AhpC-TSA"/>
    <property type="match status" value="1"/>
</dbReference>
<evidence type="ECO:0000256" key="4">
    <source>
        <dbReference type="ARBA" id="ARBA00023157"/>
    </source>
</evidence>
<reference evidence="8" key="1">
    <citation type="submission" date="2023-02" db="EMBL/GenBank/DDBJ databases">
        <title>Actinokineospora globicatena NBRC 15670.</title>
        <authorList>
            <person name="Ichikawa N."/>
            <person name="Sato H."/>
            <person name="Tonouchi N."/>
        </authorList>
    </citation>
    <scope>NUCLEOTIDE SEQUENCE</scope>
    <source>
        <strain evidence="8">NBRC 15670</strain>
    </source>
</reference>
<dbReference type="AlphaFoldDB" id="A0A9W6V9X6"/>
<dbReference type="PROSITE" id="PS51257">
    <property type="entry name" value="PROKAR_LIPOPROTEIN"/>
    <property type="match status" value="1"/>
</dbReference>
<dbReference type="GO" id="GO:0030313">
    <property type="term" value="C:cell envelope"/>
    <property type="evidence" value="ECO:0007669"/>
    <property type="project" value="UniProtKB-SubCell"/>
</dbReference>
<feature type="chain" id="PRO_5040938920" evidence="6">
    <location>
        <begin position="21"/>
        <end position="192"/>
    </location>
</feature>
<comment type="subcellular location">
    <subcellularLocation>
        <location evidence="1">Cell envelope</location>
    </subcellularLocation>
</comment>
<dbReference type="InterPro" id="IPR017937">
    <property type="entry name" value="Thioredoxin_CS"/>
</dbReference>
<protein>
    <submittedName>
        <fullName evidence="8">Cytochrome c biogenesis protein</fullName>
    </submittedName>
</protein>
<evidence type="ECO:0000256" key="1">
    <source>
        <dbReference type="ARBA" id="ARBA00004196"/>
    </source>
</evidence>
<keyword evidence="9" id="KW-1185">Reference proteome</keyword>
<evidence type="ECO:0000313" key="8">
    <source>
        <dbReference type="EMBL" id="GLW95675.1"/>
    </source>
</evidence>
<dbReference type="InterPro" id="IPR036249">
    <property type="entry name" value="Thioredoxin-like_sf"/>
</dbReference>
<dbReference type="PANTHER" id="PTHR42852">
    <property type="entry name" value="THIOL:DISULFIDE INTERCHANGE PROTEIN DSBE"/>
    <property type="match status" value="1"/>
</dbReference>
<keyword evidence="5" id="KW-0676">Redox-active center</keyword>
<dbReference type="GO" id="GO:0016209">
    <property type="term" value="F:antioxidant activity"/>
    <property type="evidence" value="ECO:0007669"/>
    <property type="project" value="InterPro"/>
</dbReference>
<dbReference type="InterPro" id="IPR050553">
    <property type="entry name" value="Thioredoxin_ResA/DsbE_sf"/>
</dbReference>
<feature type="signal peptide" evidence="6">
    <location>
        <begin position="1"/>
        <end position="20"/>
    </location>
</feature>
<keyword evidence="2" id="KW-0201">Cytochrome c-type biogenesis</keyword>
<evidence type="ECO:0000256" key="5">
    <source>
        <dbReference type="ARBA" id="ARBA00023284"/>
    </source>
</evidence>
<dbReference type="GO" id="GO:0016491">
    <property type="term" value="F:oxidoreductase activity"/>
    <property type="evidence" value="ECO:0007669"/>
    <property type="project" value="InterPro"/>
</dbReference>
<dbReference type="CDD" id="cd02966">
    <property type="entry name" value="TlpA_like_family"/>
    <property type="match status" value="1"/>
</dbReference>
<proteinExistence type="predicted"/>
<dbReference type="GO" id="GO:0017004">
    <property type="term" value="P:cytochrome complex assembly"/>
    <property type="evidence" value="ECO:0007669"/>
    <property type="project" value="UniProtKB-KW"/>
</dbReference>
<dbReference type="PROSITE" id="PS00194">
    <property type="entry name" value="THIOREDOXIN_1"/>
    <property type="match status" value="1"/>
</dbReference>
<evidence type="ECO:0000256" key="2">
    <source>
        <dbReference type="ARBA" id="ARBA00022748"/>
    </source>
</evidence>
<organism evidence="8 9">
    <name type="scientific">Actinokineospora globicatena</name>
    <dbReference type="NCBI Taxonomy" id="103729"/>
    <lineage>
        <taxon>Bacteria</taxon>
        <taxon>Bacillati</taxon>
        <taxon>Actinomycetota</taxon>
        <taxon>Actinomycetes</taxon>
        <taxon>Pseudonocardiales</taxon>
        <taxon>Pseudonocardiaceae</taxon>
        <taxon>Actinokineospora</taxon>
    </lineage>
</organism>
<dbReference type="EMBL" id="BSSD01000015">
    <property type="protein sequence ID" value="GLW95675.1"/>
    <property type="molecule type" value="Genomic_DNA"/>
</dbReference>
<keyword evidence="3" id="KW-0735">Signal-anchor</keyword>
<gene>
    <name evidence="8" type="ORF">Aglo03_64910</name>
</gene>
<evidence type="ECO:0000256" key="3">
    <source>
        <dbReference type="ARBA" id="ARBA00022968"/>
    </source>
</evidence>
<dbReference type="SUPFAM" id="SSF52833">
    <property type="entry name" value="Thioredoxin-like"/>
    <property type="match status" value="1"/>
</dbReference>
<dbReference type="PROSITE" id="PS51352">
    <property type="entry name" value="THIOREDOXIN_2"/>
    <property type="match status" value="1"/>
</dbReference>
<accession>A0A9W6V9X6</accession>
<comment type="caution">
    <text evidence="8">The sequence shown here is derived from an EMBL/GenBank/DDBJ whole genome shotgun (WGS) entry which is preliminary data.</text>
</comment>
<feature type="domain" description="Thioredoxin" evidence="7">
    <location>
        <begin position="45"/>
        <end position="187"/>
    </location>
</feature>
<evidence type="ECO:0000256" key="6">
    <source>
        <dbReference type="SAM" id="SignalP"/>
    </source>
</evidence>